<comment type="caution">
    <text evidence="1">The sequence shown here is derived from an EMBL/GenBank/DDBJ whole genome shotgun (WGS) entry which is preliminary data.</text>
</comment>
<dbReference type="SUPFAM" id="SSF56601">
    <property type="entry name" value="beta-lactamase/transpeptidase-like"/>
    <property type="match status" value="1"/>
</dbReference>
<gene>
    <name evidence="1" type="ORF">GCM10009754_23940</name>
</gene>
<keyword evidence="2" id="KW-1185">Reference proteome</keyword>
<sequence length="122" mass="12811">MVTDSYPVTAADVVRIYRYLLEHAAETILSALAEATEAGTDGFRQYVGIPDAANGLPWAVKQGWSCCRPARILHTSGLVGEGNRYVVVVLTSHPASVTDGVGSRRVTAVVSALRPLLGGGTS</sequence>
<dbReference type="EMBL" id="BAAANN010000008">
    <property type="protein sequence ID" value="GAA1953834.1"/>
    <property type="molecule type" value="Genomic_DNA"/>
</dbReference>
<evidence type="ECO:0000313" key="2">
    <source>
        <dbReference type="Proteomes" id="UP001501116"/>
    </source>
</evidence>
<evidence type="ECO:0000313" key="1">
    <source>
        <dbReference type="EMBL" id="GAA1953834.1"/>
    </source>
</evidence>
<organism evidence="1 2">
    <name type="scientific">Amycolatopsis minnesotensis</name>
    <dbReference type="NCBI Taxonomy" id="337894"/>
    <lineage>
        <taxon>Bacteria</taxon>
        <taxon>Bacillati</taxon>
        <taxon>Actinomycetota</taxon>
        <taxon>Actinomycetes</taxon>
        <taxon>Pseudonocardiales</taxon>
        <taxon>Pseudonocardiaceae</taxon>
        <taxon>Amycolatopsis</taxon>
    </lineage>
</organism>
<dbReference type="Gene3D" id="3.40.710.10">
    <property type="entry name" value="DD-peptidase/beta-lactamase superfamily"/>
    <property type="match status" value="1"/>
</dbReference>
<protein>
    <submittedName>
        <fullName evidence="1">Uncharacterized protein</fullName>
    </submittedName>
</protein>
<accession>A0ABN2QKD8</accession>
<name>A0ABN2QKD8_9PSEU</name>
<dbReference type="Proteomes" id="UP001501116">
    <property type="component" value="Unassembled WGS sequence"/>
</dbReference>
<dbReference type="InterPro" id="IPR012338">
    <property type="entry name" value="Beta-lactam/transpept-like"/>
</dbReference>
<reference evidence="1 2" key="1">
    <citation type="journal article" date="2019" name="Int. J. Syst. Evol. Microbiol.">
        <title>The Global Catalogue of Microorganisms (GCM) 10K type strain sequencing project: providing services to taxonomists for standard genome sequencing and annotation.</title>
        <authorList>
            <consortium name="The Broad Institute Genomics Platform"/>
            <consortium name="The Broad Institute Genome Sequencing Center for Infectious Disease"/>
            <person name="Wu L."/>
            <person name="Ma J."/>
        </authorList>
    </citation>
    <scope>NUCLEOTIDE SEQUENCE [LARGE SCALE GENOMIC DNA]</scope>
    <source>
        <strain evidence="1 2">JCM 14545</strain>
    </source>
</reference>
<proteinExistence type="predicted"/>